<dbReference type="EMBL" id="JAUCMX010000018">
    <property type="protein sequence ID" value="KAK3517662.1"/>
    <property type="molecule type" value="Genomic_DNA"/>
</dbReference>
<keyword evidence="5" id="KW-1185">Reference proteome</keyword>
<protein>
    <recommendedName>
        <fullName evidence="3">Chromo domain-containing protein</fullName>
    </recommendedName>
</protein>
<sequence>MTADLRRAQAPEYQPGQKSLVKQRSPPLLLIVDKGTAYLVKEILDSRRCGGRLEYLVDWEGYSPEECSWVPKNDVLSWPPRGLPCQPPQSASSLWQRLTTMTSGSMVLGSGPWRGGNVTDTTPPYGVAPDVPTPPPSPEKPSVQGNPERSKEHGEATRGGSEEQGEASGGSEEHGEVRGRSEEQGEANGGSDGHDGKAGGSQMTSTAEQKRRATSTAEQGAERCLPPSSRSERRPPPSSSTERRPLMRSRDERRPQPGWAEDPHREGGREVWSAISSADEE</sequence>
<comment type="subcellular location">
    <subcellularLocation>
        <location evidence="1">Nucleus</location>
    </subcellularLocation>
</comment>
<evidence type="ECO:0000256" key="2">
    <source>
        <dbReference type="SAM" id="MobiDB-lite"/>
    </source>
</evidence>
<accession>A0AAE0QC92</accession>
<organism evidence="4 5">
    <name type="scientific">Hemibagrus guttatus</name>
    <dbReference type="NCBI Taxonomy" id="175788"/>
    <lineage>
        <taxon>Eukaryota</taxon>
        <taxon>Metazoa</taxon>
        <taxon>Chordata</taxon>
        <taxon>Craniata</taxon>
        <taxon>Vertebrata</taxon>
        <taxon>Euteleostomi</taxon>
        <taxon>Actinopterygii</taxon>
        <taxon>Neopterygii</taxon>
        <taxon>Teleostei</taxon>
        <taxon>Ostariophysi</taxon>
        <taxon>Siluriformes</taxon>
        <taxon>Bagridae</taxon>
        <taxon>Hemibagrus</taxon>
    </lineage>
</organism>
<dbReference type="SUPFAM" id="SSF54160">
    <property type="entry name" value="Chromo domain-like"/>
    <property type="match status" value="1"/>
</dbReference>
<dbReference type="Proteomes" id="UP001274896">
    <property type="component" value="Unassembled WGS sequence"/>
</dbReference>
<dbReference type="InterPro" id="IPR016197">
    <property type="entry name" value="Chromo-like_dom_sf"/>
</dbReference>
<dbReference type="Gene3D" id="2.40.50.40">
    <property type="match status" value="1"/>
</dbReference>
<feature type="compositionally biased region" description="Basic and acidic residues" evidence="2">
    <location>
        <begin position="171"/>
        <end position="183"/>
    </location>
</feature>
<dbReference type="GO" id="GO:0005634">
    <property type="term" value="C:nucleus"/>
    <property type="evidence" value="ECO:0007669"/>
    <property type="project" value="UniProtKB-SubCell"/>
</dbReference>
<dbReference type="PROSITE" id="PS50013">
    <property type="entry name" value="CHROMO_2"/>
    <property type="match status" value="1"/>
</dbReference>
<proteinExistence type="predicted"/>
<evidence type="ECO:0000313" key="4">
    <source>
        <dbReference type="EMBL" id="KAK3517662.1"/>
    </source>
</evidence>
<gene>
    <name evidence="4" type="ORF">QTP70_015160</name>
</gene>
<dbReference type="InterPro" id="IPR000953">
    <property type="entry name" value="Chromo/chromo_shadow_dom"/>
</dbReference>
<feature type="compositionally biased region" description="Basic and acidic residues" evidence="2">
    <location>
        <begin position="230"/>
        <end position="269"/>
    </location>
</feature>
<dbReference type="SMART" id="SM00298">
    <property type="entry name" value="CHROMO"/>
    <property type="match status" value="1"/>
</dbReference>
<feature type="domain" description="Chromo" evidence="3">
    <location>
        <begin position="38"/>
        <end position="75"/>
    </location>
</feature>
<feature type="region of interest" description="Disordered" evidence="2">
    <location>
        <begin position="106"/>
        <end position="281"/>
    </location>
</feature>
<name>A0AAE0QC92_9TELE</name>
<evidence type="ECO:0000313" key="5">
    <source>
        <dbReference type="Proteomes" id="UP001274896"/>
    </source>
</evidence>
<dbReference type="Pfam" id="PF00385">
    <property type="entry name" value="Chromo"/>
    <property type="match status" value="1"/>
</dbReference>
<comment type="caution">
    <text evidence="4">The sequence shown here is derived from an EMBL/GenBank/DDBJ whole genome shotgun (WGS) entry which is preliminary data.</text>
</comment>
<evidence type="ECO:0000259" key="3">
    <source>
        <dbReference type="PROSITE" id="PS50013"/>
    </source>
</evidence>
<dbReference type="AlphaFoldDB" id="A0AAE0QC92"/>
<dbReference type="InterPro" id="IPR023780">
    <property type="entry name" value="Chromo_domain"/>
</dbReference>
<dbReference type="CDD" id="cd00024">
    <property type="entry name" value="CD_CSD"/>
    <property type="match status" value="1"/>
</dbReference>
<reference evidence="4" key="1">
    <citation type="submission" date="2023-06" db="EMBL/GenBank/DDBJ databases">
        <title>Male Hemibagrus guttatus genome.</title>
        <authorList>
            <person name="Bian C."/>
        </authorList>
    </citation>
    <scope>NUCLEOTIDE SEQUENCE</scope>
    <source>
        <strain evidence="4">Male_cb2023</strain>
        <tissue evidence="4">Muscle</tissue>
    </source>
</reference>
<evidence type="ECO:0000256" key="1">
    <source>
        <dbReference type="ARBA" id="ARBA00004123"/>
    </source>
</evidence>